<feature type="transmembrane region" description="Helical" evidence="1">
    <location>
        <begin position="6"/>
        <end position="28"/>
    </location>
</feature>
<organism evidence="3">
    <name type="scientific">bioreactor metagenome</name>
    <dbReference type="NCBI Taxonomy" id="1076179"/>
    <lineage>
        <taxon>unclassified sequences</taxon>
        <taxon>metagenomes</taxon>
        <taxon>ecological metagenomes</taxon>
    </lineage>
</organism>
<dbReference type="Pfam" id="PF00226">
    <property type="entry name" value="DnaJ"/>
    <property type="match status" value="1"/>
</dbReference>
<reference evidence="3" key="1">
    <citation type="submission" date="2019-08" db="EMBL/GenBank/DDBJ databases">
        <authorList>
            <person name="Kucharzyk K."/>
            <person name="Murdoch R.W."/>
            <person name="Higgins S."/>
            <person name="Loffler F."/>
        </authorList>
    </citation>
    <scope>NUCLEOTIDE SEQUENCE</scope>
</reference>
<proteinExistence type="predicted"/>
<dbReference type="SUPFAM" id="SSF158682">
    <property type="entry name" value="TerB-like"/>
    <property type="match status" value="1"/>
</dbReference>
<dbReference type="EMBL" id="VSSQ01000150">
    <property type="protein sequence ID" value="MPL81465.1"/>
    <property type="molecule type" value="Genomic_DNA"/>
</dbReference>
<evidence type="ECO:0000259" key="2">
    <source>
        <dbReference type="PROSITE" id="PS50076"/>
    </source>
</evidence>
<dbReference type="SUPFAM" id="SSF46565">
    <property type="entry name" value="Chaperone J-domain"/>
    <property type="match status" value="1"/>
</dbReference>
<evidence type="ECO:0000313" key="3">
    <source>
        <dbReference type="EMBL" id="MPL81465.1"/>
    </source>
</evidence>
<dbReference type="PANTHER" id="PTHR24074">
    <property type="entry name" value="CO-CHAPERONE PROTEIN DJLA"/>
    <property type="match status" value="1"/>
</dbReference>
<dbReference type="InterPro" id="IPR036869">
    <property type="entry name" value="J_dom_sf"/>
</dbReference>
<keyword evidence="1" id="KW-0812">Transmembrane</keyword>
<dbReference type="AlphaFoldDB" id="A0A644URV7"/>
<evidence type="ECO:0000256" key="1">
    <source>
        <dbReference type="SAM" id="Phobius"/>
    </source>
</evidence>
<dbReference type="InterPro" id="IPR007791">
    <property type="entry name" value="DjlA_N"/>
</dbReference>
<sequence length="238" mass="27199">MGVIKWITGLLGFLFGGGFIGGFIGYAAGSLLEGLVKKEYKTGTTRQGDFSISLLILAAQVMKTDGKVMRSELEFVKNFFVRNFGVEHTNNRLAILKELLEKDIDIQEACTQIRTSLNYPNRLQLLHYLYGLANSDKACSQKERDMIYYISQLLWLNEADYKTIEAMYFKTADSAYTILQVERNATDEDIKRSYRKLAKKYHPDRLSSLGEDAQKAAKEKFQEINNAYEAIKKERNIS</sequence>
<name>A0A644URV7_9ZZZZ</name>
<protein>
    <submittedName>
        <fullName evidence="3">Co-chaperone protein DjlA</fullName>
    </submittedName>
</protein>
<feature type="domain" description="J" evidence="2">
    <location>
        <begin position="174"/>
        <end position="236"/>
    </location>
</feature>
<dbReference type="SMART" id="SM00271">
    <property type="entry name" value="DnaJ"/>
    <property type="match status" value="1"/>
</dbReference>
<dbReference type="Gene3D" id="1.10.3680.10">
    <property type="entry name" value="TerB-like"/>
    <property type="match status" value="1"/>
</dbReference>
<dbReference type="InterPro" id="IPR001623">
    <property type="entry name" value="DnaJ_domain"/>
</dbReference>
<accession>A0A644URV7</accession>
<dbReference type="InterPro" id="IPR029024">
    <property type="entry name" value="TerB-like"/>
</dbReference>
<dbReference type="InterPro" id="IPR050817">
    <property type="entry name" value="DjlA_DnaK_co-chaperone"/>
</dbReference>
<gene>
    <name evidence="3" type="primary">djlA_5</name>
    <name evidence="3" type="ORF">SDC9_27385</name>
</gene>
<dbReference type="PROSITE" id="PS50076">
    <property type="entry name" value="DNAJ_2"/>
    <property type="match status" value="1"/>
</dbReference>
<comment type="caution">
    <text evidence="3">The sequence shown here is derived from an EMBL/GenBank/DDBJ whole genome shotgun (WGS) entry which is preliminary data.</text>
</comment>
<dbReference type="CDD" id="cd06257">
    <property type="entry name" value="DnaJ"/>
    <property type="match status" value="1"/>
</dbReference>
<dbReference type="Pfam" id="PF05099">
    <property type="entry name" value="TerB"/>
    <property type="match status" value="1"/>
</dbReference>
<keyword evidence="1" id="KW-1133">Transmembrane helix</keyword>
<keyword evidence="1" id="KW-0472">Membrane</keyword>
<dbReference type="PRINTS" id="PR00625">
    <property type="entry name" value="JDOMAIN"/>
</dbReference>
<dbReference type="Gene3D" id="1.10.287.110">
    <property type="entry name" value="DnaJ domain"/>
    <property type="match status" value="1"/>
</dbReference>